<dbReference type="InterPro" id="IPR013118">
    <property type="entry name" value="Mannitol_DH_C"/>
</dbReference>
<dbReference type="InterPro" id="IPR050988">
    <property type="entry name" value="Mannitol_DH/Oxidoreductase"/>
</dbReference>
<dbReference type="Proteomes" id="UP001524642">
    <property type="component" value="Unassembled WGS sequence"/>
</dbReference>
<evidence type="ECO:0000313" key="3">
    <source>
        <dbReference type="Proteomes" id="UP001524642"/>
    </source>
</evidence>
<dbReference type="PANTHER" id="PTHR43362:SF1">
    <property type="entry name" value="MANNITOL DEHYDROGENASE 2-RELATED"/>
    <property type="match status" value="1"/>
</dbReference>
<dbReference type="EMBL" id="JANJOU010000027">
    <property type="protein sequence ID" value="MCR0984968.1"/>
    <property type="molecule type" value="Genomic_DNA"/>
</dbReference>
<keyword evidence="3" id="KW-1185">Reference proteome</keyword>
<feature type="domain" description="Mannitol dehydrogenase C-terminal" evidence="1">
    <location>
        <begin position="45"/>
        <end position="95"/>
    </location>
</feature>
<accession>A0ABT1XA38</accession>
<sequence length="149" mass="16303">MLQLCAHVGDRWPVFCEGFTRWVIEDDFVSGRPQWERVGAQFVPDVAPYQMMKLRLLNGSHLAIAALGRLIGYTYVHETVADPKLSAYMAALMVEVPRVRGSTTNAGMARVLMTKGDAGASGWGGGCSTSSARKGWWSRPMRLPRSSAG</sequence>
<organism evidence="2 3">
    <name type="scientific">Roseomonas populi</name>
    <dbReference type="NCBI Taxonomy" id="3121582"/>
    <lineage>
        <taxon>Bacteria</taxon>
        <taxon>Pseudomonadati</taxon>
        <taxon>Pseudomonadota</taxon>
        <taxon>Alphaproteobacteria</taxon>
        <taxon>Acetobacterales</taxon>
        <taxon>Roseomonadaceae</taxon>
        <taxon>Roseomonas</taxon>
    </lineage>
</organism>
<dbReference type="SUPFAM" id="SSF51735">
    <property type="entry name" value="NAD(P)-binding Rossmann-fold domains"/>
    <property type="match status" value="1"/>
</dbReference>
<dbReference type="InterPro" id="IPR008927">
    <property type="entry name" value="6-PGluconate_DH-like_C_sf"/>
</dbReference>
<dbReference type="Pfam" id="PF08125">
    <property type="entry name" value="Mannitol_dh_C"/>
    <property type="match status" value="1"/>
</dbReference>
<dbReference type="SUPFAM" id="SSF48179">
    <property type="entry name" value="6-phosphogluconate dehydrogenase C-terminal domain-like"/>
    <property type="match status" value="1"/>
</dbReference>
<gene>
    <name evidence="2" type="ORF">NRP21_23195</name>
</gene>
<reference evidence="2 3" key="1">
    <citation type="submission" date="2022-06" db="EMBL/GenBank/DDBJ databases">
        <title>Roseomonas CN29.</title>
        <authorList>
            <person name="Cheng Y."/>
            <person name="He X."/>
        </authorList>
    </citation>
    <scope>NUCLEOTIDE SEQUENCE [LARGE SCALE GENOMIC DNA]</scope>
    <source>
        <strain evidence="2 3">CN29</strain>
    </source>
</reference>
<proteinExistence type="predicted"/>
<dbReference type="Gene3D" id="3.40.50.720">
    <property type="entry name" value="NAD(P)-binding Rossmann-like Domain"/>
    <property type="match status" value="1"/>
</dbReference>
<dbReference type="InterPro" id="IPR036291">
    <property type="entry name" value="NAD(P)-bd_dom_sf"/>
</dbReference>
<dbReference type="PANTHER" id="PTHR43362">
    <property type="entry name" value="MANNITOL DEHYDROGENASE DSF1-RELATED"/>
    <property type="match status" value="1"/>
</dbReference>
<name>A0ABT1XA38_9PROT</name>
<dbReference type="RefSeq" id="WP_257718621.1">
    <property type="nucleotide sequence ID" value="NZ_JANJOU010000027.1"/>
</dbReference>
<dbReference type="InterPro" id="IPR013328">
    <property type="entry name" value="6PGD_dom2"/>
</dbReference>
<evidence type="ECO:0000259" key="1">
    <source>
        <dbReference type="Pfam" id="PF08125"/>
    </source>
</evidence>
<protein>
    <recommendedName>
        <fullName evidence="1">Mannitol dehydrogenase C-terminal domain-containing protein</fullName>
    </recommendedName>
</protein>
<comment type="caution">
    <text evidence="2">The sequence shown here is derived from an EMBL/GenBank/DDBJ whole genome shotgun (WGS) entry which is preliminary data.</text>
</comment>
<dbReference type="Gene3D" id="1.10.1040.10">
    <property type="entry name" value="N-(1-d-carboxylethyl)-l-norvaline Dehydrogenase, domain 2"/>
    <property type="match status" value="1"/>
</dbReference>
<evidence type="ECO:0000313" key="2">
    <source>
        <dbReference type="EMBL" id="MCR0984968.1"/>
    </source>
</evidence>